<keyword evidence="2" id="KW-0067">ATP-binding</keyword>
<name>A0ABQ3ZRA2_9ACTN</name>
<evidence type="ECO:0000313" key="6">
    <source>
        <dbReference type="EMBL" id="GIE21088.1"/>
    </source>
</evidence>
<dbReference type="Pfam" id="PF12705">
    <property type="entry name" value="PDDEXK_1"/>
    <property type="match status" value="1"/>
</dbReference>
<evidence type="ECO:0000259" key="5">
    <source>
        <dbReference type="Pfam" id="PF12705"/>
    </source>
</evidence>
<keyword evidence="2" id="KW-0378">Hydrolase</keyword>
<accession>A0ABQ3ZRA2</accession>
<comment type="caution">
    <text evidence="6">The sequence shown here is derived from an EMBL/GenBank/DDBJ whole genome shotgun (WGS) entry which is preliminary data.</text>
</comment>
<keyword evidence="2" id="KW-0347">Helicase</keyword>
<keyword evidence="7" id="KW-1185">Reference proteome</keyword>
<dbReference type="InterPro" id="IPR038726">
    <property type="entry name" value="PDDEXK_AddAB-type"/>
</dbReference>
<evidence type="ECO:0000256" key="3">
    <source>
        <dbReference type="ARBA" id="ARBA00023204"/>
    </source>
</evidence>
<keyword evidence="3" id="KW-0234">DNA repair</keyword>
<keyword evidence="1" id="KW-0227">DNA damage</keyword>
<dbReference type="InterPro" id="IPR011604">
    <property type="entry name" value="PDDEXK-like_dom_sf"/>
</dbReference>
<dbReference type="EMBL" id="BOMN01000052">
    <property type="protein sequence ID" value="GIE21088.1"/>
    <property type="molecule type" value="Genomic_DNA"/>
</dbReference>
<evidence type="ECO:0000256" key="4">
    <source>
        <dbReference type="SAM" id="Coils"/>
    </source>
</evidence>
<dbReference type="Proteomes" id="UP000603200">
    <property type="component" value="Unassembled WGS sequence"/>
</dbReference>
<sequence>MPRTPPRSAAVPHQQLGFDGMPERLFVCTPSKLGSYADCPRRYRYTYIDRPSPQKGPPWAHNSLGASVHTALKNWYALPVDRRGTAPVASLLKSTWVREGYRDVDQERIAYRKALGWLDTYVAGLDPQEEPLGVERVVATKTAVLAFNGRADRIDARDGEAVIVDYKTGRTGLDADDARGSQALALYAYAAQRVFRRPCHKVELHHLPTGTVSTHEHTEESLNRQLARAEATARDIIAAEKSLAAGADPDDEFPTNPGSLCAWCDFRKSCPAGAEVQAKEPWAAIEHLERTT</sequence>
<protein>
    <recommendedName>
        <fullName evidence="5">PD-(D/E)XK endonuclease-like domain-containing protein</fullName>
    </recommendedName>
</protein>
<gene>
    <name evidence="6" type="ORF">Ahu01nite_041900</name>
</gene>
<evidence type="ECO:0000256" key="1">
    <source>
        <dbReference type="ARBA" id="ARBA00022763"/>
    </source>
</evidence>
<evidence type="ECO:0000256" key="2">
    <source>
        <dbReference type="ARBA" id="ARBA00022806"/>
    </source>
</evidence>
<feature type="domain" description="PD-(D/E)XK endonuclease-like" evidence="5">
    <location>
        <begin position="29"/>
        <end position="271"/>
    </location>
</feature>
<keyword evidence="2" id="KW-0547">Nucleotide-binding</keyword>
<feature type="coiled-coil region" evidence="4">
    <location>
        <begin position="212"/>
        <end position="239"/>
    </location>
</feature>
<dbReference type="Gene3D" id="3.90.320.10">
    <property type="match status" value="1"/>
</dbReference>
<organism evidence="6 7">
    <name type="scientific">Winogradskya humida</name>
    <dbReference type="NCBI Taxonomy" id="113566"/>
    <lineage>
        <taxon>Bacteria</taxon>
        <taxon>Bacillati</taxon>
        <taxon>Actinomycetota</taxon>
        <taxon>Actinomycetes</taxon>
        <taxon>Micromonosporales</taxon>
        <taxon>Micromonosporaceae</taxon>
        <taxon>Winogradskya</taxon>
    </lineage>
</organism>
<proteinExistence type="predicted"/>
<reference evidence="6 7" key="1">
    <citation type="submission" date="2021-01" db="EMBL/GenBank/DDBJ databases">
        <title>Whole genome shotgun sequence of Actinoplanes humidus NBRC 14915.</title>
        <authorList>
            <person name="Komaki H."/>
            <person name="Tamura T."/>
        </authorList>
    </citation>
    <scope>NUCLEOTIDE SEQUENCE [LARGE SCALE GENOMIC DNA]</scope>
    <source>
        <strain evidence="6 7">NBRC 14915</strain>
    </source>
</reference>
<keyword evidence="4" id="KW-0175">Coiled coil</keyword>
<evidence type="ECO:0000313" key="7">
    <source>
        <dbReference type="Proteomes" id="UP000603200"/>
    </source>
</evidence>